<evidence type="ECO:0000313" key="6">
    <source>
        <dbReference type="Proteomes" id="UP000297716"/>
    </source>
</evidence>
<dbReference type="STRING" id="37992.A0A4Z0YS09"/>
<dbReference type="Proteomes" id="UP000297716">
    <property type="component" value="Unassembled WGS sequence"/>
</dbReference>
<gene>
    <name evidence="5" type="ORF">E0Z10_g9463</name>
</gene>
<evidence type="ECO:0000256" key="1">
    <source>
        <dbReference type="ARBA" id="ARBA00023002"/>
    </source>
</evidence>
<feature type="region of interest" description="Disordered" evidence="3">
    <location>
        <begin position="28"/>
        <end position="67"/>
    </location>
</feature>
<organism evidence="5 6">
    <name type="scientific">Xylaria hypoxylon</name>
    <dbReference type="NCBI Taxonomy" id="37992"/>
    <lineage>
        <taxon>Eukaryota</taxon>
        <taxon>Fungi</taxon>
        <taxon>Dikarya</taxon>
        <taxon>Ascomycota</taxon>
        <taxon>Pezizomycotina</taxon>
        <taxon>Sordariomycetes</taxon>
        <taxon>Xylariomycetidae</taxon>
        <taxon>Xylariales</taxon>
        <taxon>Xylariaceae</taxon>
        <taxon>Xylaria</taxon>
    </lineage>
</organism>
<comment type="caution">
    <text evidence="5">The sequence shown here is derived from an EMBL/GenBank/DDBJ whole genome shotgun (WGS) entry which is preliminary data.</text>
</comment>
<evidence type="ECO:0000313" key="5">
    <source>
        <dbReference type="EMBL" id="TGJ79302.1"/>
    </source>
</evidence>
<dbReference type="Gene3D" id="3.60.130.10">
    <property type="entry name" value="Clavaminate synthase-like"/>
    <property type="match status" value="1"/>
</dbReference>
<keyword evidence="6" id="KW-1185">Reference proteome</keyword>
<evidence type="ECO:0000259" key="4">
    <source>
        <dbReference type="Pfam" id="PF02668"/>
    </source>
</evidence>
<dbReference type="GO" id="GO:0017000">
    <property type="term" value="P:antibiotic biosynthetic process"/>
    <property type="evidence" value="ECO:0007669"/>
    <property type="project" value="UniProtKB-KW"/>
</dbReference>
<name>A0A4Z0YS09_9PEZI</name>
<keyword evidence="2" id="KW-0045">Antibiotic biosynthesis</keyword>
<dbReference type="PANTHER" id="PTHR10696:SF56">
    <property type="entry name" value="TAUD_TFDA-LIKE DOMAIN-CONTAINING PROTEIN"/>
    <property type="match status" value="1"/>
</dbReference>
<dbReference type="GO" id="GO:0016491">
    <property type="term" value="F:oxidoreductase activity"/>
    <property type="evidence" value="ECO:0007669"/>
    <property type="project" value="UniProtKB-KW"/>
</dbReference>
<dbReference type="InterPro" id="IPR042098">
    <property type="entry name" value="TauD-like_sf"/>
</dbReference>
<dbReference type="OrthoDB" id="272271at2759"/>
<protein>
    <recommendedName>
        <fullName evidence="4">TauD/TfdA-like domain-containing protein</fullName>
    </recommendedName>
</protein>
<evidence type="ECO:0000256" key="2">
    <source>
        <dbReference type="ARBA" id="ARBA00023194"/>
    </source>
</evidence>
<proteinExistence type="predicted"/>
<dbReference type="Pfam" id="PF02668">
    <property type="entry name" value="TauD"/>
    <property type="match status" value="1"/>
</dbReference>
<dbReference type="InterPro" id="IPR003819">
    <property type="entry name" value="TauD/TfdA-like"/>
</dbReference>
<reference evidence="5 6" key="1">
    <citation type="submission" date="2019-03" db="EMBL/GenBank/DDBJ databases">
        <title>Draft genome sequence of Xylaria hypoxylon DSM 108379, a ubiquitous saprotrophic-parasitic fungi on hardwood.</title>
        <authorList>
            <person name="Buettner E."/>
            <person name="Leonhardt S."/>
            <person name="Gebauer A.M."/>
            <person name="Liers C."/>
            <person name="Hofrichter M."/>
            <person name="Kellner H."/>
        </authorList>
    </citation>
    <scope>NUCLEOTIDE SEQUENCE [LARGE SCALE GENOMIC DNA]</scope>
    <source>
        <strain evidence="5 6">DSM 108379</strain>
    </source>
</reference>
<sequence length="426" mass="47296">MAPIALDTGSPADPVQSLKIRAKTADPAIFPDGLKTSGTRLPTPRASIQTSNVPNASAHHQSGQHPPLYDQIRPYSAFPKHIEGPTVWQAEDYANNPERWVHQLSAPEIEEISRVADNFITSGLPITGITKQNFPLPSLESNLAAMRRELVNGKGFMLFKKSIPVNEWGNFKSAVAYFGLGRNGHILGHVQSLDVDGTKIDSVRIYKTTARQAFHADECDIVGLLCLARAQSGGESDVASIHHVWNILQAERPDVAELLTQPVWYFDRKGEVSAGEEPYIRGAVFYLETPDPANPERKQRVYCKWDPYYVRSLQRFSDLGIIPPLSAAQEEAANLLEATCERVKLHMILEVGDIQFVANSHTLHARTAYVDHPPASGLPRRHLMRLWLSVPQGEGGWRLPYWDADEKKRGGIQVDDTAPVARLEGD</sequence>
<keyword evidence="1" id="KW-0560">Oxidoreductase</keyword>
<feature type="domain" description="TauD/TfdA-like" evidence="4">
    <location>
        <begin position="125"/>
        <end position="387"/>
    </location>
</feature>
<dbReference type="InterPro" id="IPR050411">
    <property type="entry name" value="AlphaKG_dependent_hydroxylases"/>
</dbReference>
<dbReference type="SUPFAM" id="SSF51197">
    <property type="entry name" value="Clavaminate synthase-like"/>
    <property type="match status" value="1"/>
</dbReference>
<dbReference type="EMBL" id="SKBN01000299">
    <property type="protein sequence ID" value="TGJ79302.1"/>
    <property type="molecule type" value="Genomic_DNA"/>
</dbReference>
<evidence type="ECO:0000256" key="3">
    <source>
        <dbReference type="SAM" id="MobiDB-lite"/>
    </source>
</evidence>
<feature type="compositionally biased region" description="Polar residues" evidence="3">
    <location>
        <begin position="36"/>
        <end position="64"/>
    </location>
</feature>
<dbReference type="PANTHER" id="PTHR10696">
    <property type="entry name" value="GAMMA-BUTYROBETAINE HYDROXYLASE-RELATED"/>
    <property type="match status" value="1"/>
</dbReference>
<dbReference type="AlphaFoldDB" id="A0A4Z0YS09"/>
<accession>A0A4Z0YS09</accession>